<dbReference type="PANTHER" id="PTHR47161:SF1">
    <property type="entry name" value="LYMPHOID-SPECIFIC HELICASE"/>
    <property type="match status" value="1"/>
</dbReference>
<protein>
    <recommendedName>
        <fullName evidence="6">Helicase</fullName>
    </recommendedName>
</protein>
<name>A0A7R9ECU4_9NEOP</name>
<dbReference type="AlphaFoldDB" id="A0A7R9ECU4"/>
<dbReference type="Pfam" id="PF00176">
    <property type="entry name" value="SNF2-rel_dom"/>
    <property type="match status" value="1"/>
</dbReference>
<dbReference type="SUPFAM" id="SSF52540">
    <property type="entry name" value="P-loop containing nucleoside triphosphate hydrolases"/>
    <property type="match status" value="2"/>
</dbReference>
<dbReference type="CDD" id="cd18793">
    <property type="entry name" value="SF2_C_SNF"/>
    <property type="match status" value="1"/>
</dbReference>
<dbReference type="GO" id="GO:0005524">
    <property type="term" value="F:ATP binding"/>
    <property type="evidence" value="ECO:0007669"/>
    <property type="project" value="InterPro"/>
</dbReference>
<reference evidence="5" key="1">
    <citation type="submission" date="2020-11" db="EMBL/GenBank/DDBJ databases">
        <authorList>
            <person name="Tran Van P."/>
        </authorList>
    </citation>
    <scope>NUCLEOTIDE SEQUENCE</scope>
</reference>
<feature type="domain" description="Helicase ATP-binding" evidence="3">
    <location>
        <begin position="251"/>
        <end position="331"/>
    </location>
</feature>
<feature type="domain" description="Helicase C-terminal" evidence="4">
    <location>
        <begin position="535"/>
        <end position="682"/>
    </location>
</feature>
<dbReference type="PROSITE" id="PS51194">
    <property type="entry name" value="HELICASE_CTER"/>
    <property type="match status" value="1"/>
</dbReference>
<dbReference type="Gene3D" id="3.40.50.10810">
    <property type="entry name" value="Tandem AAA-ATPase domain"/>
    <property type="match status" value="1"/>
</dbReference>
<evidence type="ECO:0000313" key="5">
    <source>
        <dbReference type="EMBL" id="CAD7431475.1"/>
    </source>
</evidence>
<evidence type="ECO:0000256" key="1">
    <source>
        <dbReference type="ARBA" id="ARBA00022801"/>
    </source>
</evidence>
<dbReference type="GO" id="GO:0031508">
    <property type="term" value="P:pericentric heterochromatin formation"/>
    <property type="evidence" value="ECO:0007669"/>
    <property type="project" value="TreeGrafter"/>
</dbReference>
<dbReference type="PROSITE" id="PS51192">
    <property type="entry name" value="HELICASE_ATP_BIND_1"/>
    <property type="match status" value="1"/>
</dbReference>
<dbReference type="EMBL" id="OB794984">
    <property type="protein sequence ID" value="CAD7431475.1"/>
    <property type="molecule type" value="Genomic_DNA"/>
</dbReference>
<dbReference type="GO" id="GO:0003682">
    <property type="term" value="F:chromatin binding"/>
    <property type="evidence" value="ECO:0007669"/>
    <property type="project" value="TreeGrafter"/>
</dbReference>
<keyword evidence="1" id="KW-0378">Hydrolase</keyword>
<dbReference type="GO" id="GO:0005721">
    <property type="term" value="C:pericentric heterochromatin"/>
    <property type="evidence" value="ECO:0007669"/>
    <property type="project" value="TreeGrafter"/>
</dbReference>
<dbReference type="SMART" id="SM00490">
    <property type="entry name" value="HELICc"/>
    <property type="match status" value="1"/>
</dbReference>
<dbReference type="PANTHER" id="PTHR47161">
    <property type="entry name" value="LYMPHOID-SPECIFIC HELICASE"/>
    <property type="match status" value="1"/>
</dbReference>
<feature type="compositionally biased region" description="Basic and acidic residues" evidence="2">
    <location>
        <begin position="140"/>
        <end position="152"/>
    </location>
</feature>
<evidence type="ECO:0008006" key="6">
    <source>
        <dbReference type="Google" id="ProtNLM"/>
    </source>
</evidence>
<evidence type="ECO:0000259" key="4">
    <source>
        <dbReference type="PROSITE" id="PS51194"/>
    </source>
</evidence>
<dbReference type="InterPro" id="IPR014001">
    <property type="entry name" value="Helicase_ATP-bd"/>
</dbReference>
<dbReference type="GO" id="GO:0005634">
    <property type="term" value="C:nucleus"/>
    <property type="evidence" value="ECO:0007669"/>
    <property type="project" value="TreeGrafter"/>
</dbReference>
<dbReference type="InterPro" id="IPR027417">
    <property type="entry name" value="P-loop_NTPase"/>
</dbReference>
<proteinExistence type="predicted"/>
<feature type="region of interest" description="Disordered" evidence="2">
    <location>
        <begin position="135"/>
        <end position="156"/>
    </location>
</feature>
<dbReference type="Gene3D" id="3.40.50.300">
    <property type="entry name" value="P-loop containing nucleotide triphosphate hydrolases"/>
    <property type="match status" value="1"/>
</dbReference>
<dbReference type="InterPro" id="IPR038718">
    <property type="entry name" value="SNF2-like_sf"/>
</dbReference>
<dbReference type="InterPro" id="IPR000330">
    <property type="entry name" value="SNF2_N"/>
</dbReference>
<gene>
    <name evidence="5" type="ORF">TMSB3V08_LOCUS8207</name>
</gene>
<dbReference type="Pfam" id="PF00271">
    <property type="entry name" value="Helicase_C"/>
    <property type="match status" value="1"/>
</dbReference>
<evidence type="ECO:0000256" key="2">
    <source>
        <dbReference type="SAM" id="MobiDB-lite"/>
    </source>
</evidence>
<dbReference type="GO" id="GO:0006346">
    <property type="term" value="P:DNA methylation-dependent constitutive heterochromatin formation"/>
    <property type="evidence" value="ECO:0007669"/>
    <property type="project" value="TreeGrafter"/>
</dbReference>
<organism evidence="5">
    <name type="scientific">Timema monikensis</name>
    <dbReference type="NCBI Taxonomy" id="170555"/>
    <lineage>
        <taxon>Eukaryota</taxon>
        <taxon>Metazoa</taxon>
        <taxon>Ecdysozoa</taxon>
        <taxon>Arthropoda</taxon>
        <taxon>Hexapoda</taxon>
        <taxon>Insecta</taxon>
        <taxon>Pterygota</taxon>
        <taxon>Neoptera</taxon>
        <taxon>Polyneoptera</taxon>
        <taxon>Phasmatodea</taxon>
        <taxon>Timematodea</taxon>
        <taxon>Timematoidea</taxon>
        <taxon>Timematidae</taxon>
        <taxon>Timema</taxon>
    </lineage>
</organism>
<dbReference type="GO" id="GO:0016787">
    <property type="term" value="F:hydrolase activity"/>
    <property type="evidence" value="ECO:0007669"/>
    <property type="project" value="UniProtKB-KW"/>
</dbReference>
<evidence type="ECO:0000259" key="3">
    <source>
        <dbReference type="PROSITE" id="PS51192"/>
    </source>
</evidence>
<sequence length="752" mass="86558">MEWQDIDDDLEDFDGIADIVMDFEVNENNFRVPKKYVRYMENPVEIYSEAELHRCFWFGKSIQLDDSHKESLDRIIAVVKQSKVFTNFLKLKLERVKQEEQKKINKQSNKVTRKVSSSDISSRKLRENMVPNVISQTQTKDNKRLKETEDISQKSTKRRKVGQANFNLASMIDIKTLEKYDAERESDLLKPSETTGMDSLLNLTLLEGHLRDYQVVGFSWLRIPTVLYHGCKEERITLRRKIKPIYTVCGRKQYPVLITSFQIPMLDNQYLSTFVWKYLVVDEGHRLKNHKCQLARTLSTYKTETRVILTGTPIQNDLSELWSLLNFLLPDVFNNLALFQTFLDVEKLEEATSNDNGVAKESINHIVSNLHQILSPFMLRRVKADFDLGLPPKKEVVVYCSMSELQRKRYQATLESNLEELVGISQDPVIPDSVDGKRAKRSTRKIVNYSVFESTSVEIDEISPAVKDYSISSNTRKNTYEEEMNVKIINKMQNPMMQLRKIVNHPYLVYMPLVPGTKTLQVDEGLVTNSGKFQVLDAMLPKLKAKGHKILLFSTFFMVLDLVEEYLIMRGYKFCRLDGSTKLETRQENIDAFNQDPDLFIFLISTRAGGLGINLVAADTVIIFDSDWVNIQSYFLALCSKFKLNADDEIFDPRELLDLLVSTDYQQAIHPNGFVLSDEELDSLLDRSNVEDSFCNSVRKAEKPPPVHLTEIRTSISPSSAVELNTTSALANYATEAGLEKSKERKLSWKRD</sequence>
<dbReference type="InterPro" id="IPR001650">
    <property type="entry name" value="Helicase_C-like"/>
</dbReference>
<accession>A0A7R9ECU4</accession>
<dbReference type="GO" id="GO:0044027">
    <property type="term" value="P:negative regulation of gene expression via chromosomal CpG island methylation"/>
    <property type="evidence" value="ECO:0007669"/>
    <property type="project" value="TreeGrafter"/>
</dbReference>
<dbReference type="InterPro" id="IPR049730">
    <property type="entry name" value="SNF2/RAD54-like_C"/>
</dbReference>